<evidence type="ECO:0000313" key="2">
    <source>
        <dbReference type="Proteomes" id="UP000606786"/>
    </source>
</evidence>
<sequence length="73" mass="8074">MNYCNEMCVNTQTITEKANHYGQLNAGTSRLVSCQLEASKTGHSFSGSYMHYCSLLLRNSQTVSTKTLRHVAG</sequence>
<accession>A0A811UGC2</accession>
<dbReference type="EMBL" id="CAJHJT010000012">
    <property type="protein sequence ID" value="CAD6997388.1"/>
    <property type="molecule type" value="Genomic_DNA"/>
</dbReference>
<name>A0A811UGC2_CERCA</name>
<keyword evidence="2" id="KW-1185">Reference proteome</keyword>
<organism evidence="1 2">
    <name type="scientific">Ceratitis capitata</name>
    <name type="common">Mediterranean fruit fly</name>
    <name type="synonym">Tephritis capitata</name>
    <dbReference type="NCBI Taxonomy" id="7213"/>
    <lineage>
        <taxon>Eukaryota</taxon>
        <taxon>Metazoa</taxon>
        <taxon>Ecdysozoa</taxon>
        <taxon>Arthropoda</taxon>
        <taxon>Hexapoda</taxon>
        <taxon>Insecta</taxon>
        <taxon>Pterygota</taxon>
        <taxon>Neoptera</taxon>
        <taxon>Endopterygota</taxon>
        <taxon>Diptera</taxon>
        <taxon>Brachycera</taxon>
        <taxon>Muscomorpha</taxon>
        <taxon>Tephritoidea</taxon>
        <taxon>Tephritidae</taxon>
        <taxon>Ceratitis</taxon>
        <taxon>Ceratitis</taxon>
    </lineage>
</organism>
<proteinExistence type="predicted"/>
<gene>
    <name evidence="1" type="ORF">CCAP1982_LOCUS6029</name>
</gene>
<evidence type="ECO:0000313" key="1">
    <source>
        <dbReference type="EMBL" id="CAD6997388.1"/>
    </source>
</evidence>
<dbReference type="Proteomes" id="UP000606786">
    <property type="component" value="Unassembled WGS sequence"/>
</dbReference>
<comment type="caution">
    <text evidence="1">The sequence shown here is derived from an EMBL/GenBank/DDBJ whole genome shotgun (WGS) entry which is preliminary data.</text>
</comment>
<dbReference type="AlphaFoldDB" id="A0A811UGC2"/>
<reference evidence="1" key="1">
    <citation type="submission" date="2020-11" db="EMBL/GenBank/DDBJ databases">
        <authorList>
            <person name="Whitehead M."/>
        </authorList>
    </citation>
    <scope>NUCLEOTIDE SEQUENCE</scope>
    <source>
        <strain evidence="1">EGII</strain>
    </source>
</reference>
<protein>
    <submittedName>
        <fullName evidence="1">(Mediterranean fruit fly) hypothetical protein</fullName>
    </submittedName>
</protein>